<sequence length="289" mass="32127">MLCATYNIQYGKGKDDRYDLERIVAELGNPDLIALQEVDTFVDRSGMIDQAAEIAALLPHMYWVYGPGVDADASTFVEGRVVNRRRQFGNMVISRWPILASANHLLPKTALHGQVHSRRAMLETVIKTPIGPLRFASVHFDHIGPQTRLPQIEAAKKILLDGPATGATWGGPFDAGWFDNPAPPMPDDIILMGDFNFSPDSVEYDLFIGEMTEHHGRVGELRGFVDAWVAAGHAEEHGVTISFNSFGKRIDHCFATPRLARMVRRAWIDNDAQGSDHQPVFFEFADTTA</sequence>
<protein>
    <submittedName>
        <fullName evidence="2">Endonuclease/exonuclease/phosphatase family protein</fullName>
    </submittedName>
</protein>
<dbReference type="RefSeq" id="WP_220230376.1">
    <property type="nucleotide sequence ID" value="NZ_JAICBX010000004.1"/>
</dbReference>
<dbReference type="Proteomes" id="UP001196509">
    <property type="component" value="Unassembled WGS sequence"/>
</dbReference>
<dbReference type="Gene3D" id="3.60.10.10">
    <property type="entry name" value="Endonuclease/exonuclease/phosphatase"/>
    <property type="match status" value="1"/>
</dbReference>
<dbReference type="SUPFAM" id="SSF56219">
    <property type="entry name" value="DNase I-like"/>
    <property type="match status" value="1"/>
</dbReference>
<dbReference type="PANTHER" id="PTHR14859:SF15">
    <property type="entry name" value="ENDONUCLEASE_EXONUCLEASE_PHOSPHATASE DOMAIN-CONTAINING PROTEIN"/>
    <property type="match status" value="1"/>
</dbReference>
<keyword evidence="2" id="KW-0378">Hydrolase</keyword>
<dbReference type="GO" id="GO:0016020">
    <property type="term" value="C:membrane"/>
    <property type="evidence" value="ECO:0007669"/>
    <property type="project" value="GOC"/>
</dbReference>
<evidence type="ECO:0000259" key="1">
    <source>
        <dbReference type="Pfam" id="PF03372"/>
    </source>
</evidence>
<comment type="caution">
    <text evidence="2">The sequence shown here is derived from an EMBL/GenBank/DDBJ whole genome shotgun (WGS) entry which is preliminary data.</text>
</comment>
<reference evidence="2" key="1">
    <citation type="submission" date="2021-08" db="EMBL/GenBank/DDBJ databases">
        <title>Hoeflea bacterium WL0058 sp. nov., isolated from the sediment.</title>
        <authorList>
            <person name="Wang L."/>
            <person name="Zhang D."/>
        </authorList>
    </citation>
    <scope>NUCLEOTIDE SEQUENCE</scope>
    <source>
        <strain evidence="2">WL0058</strain>
    </source>
</reference>
<keyword evidence="2" id="KW-0255">Endonuclease</keyword>
<proteinExistence type="predicted"/>
<keyword evidence="3" id="KW-1185">Reference proteome</keyword>
<dbReference type="GO" id="GO:0006506">
    <property type="term" value="P:GPI anchor biosynthetic process"/>
    <property type="evidence" value="ECO:0007669"/>
    <property type="project" value="TreeGrafter"/>
</dbReference>
<dbReference type="InterPro" id="IPR005135">
    <property type="entry name" value="Endo/exonuclease/phosphatase"/>
</dbReference>
<accession>A0AAE2ZRL2</accession>
<dbReference type="AlphaFoldDB" id="A0AAE2ZRL2"/>
<gene>
    <name evidence="2" type="ORF">K1W69_20880</name>
</gene>
<dbReference type="PANTHER" id="PTHR14859">
    <property type="entry name" value="CALCOFLUOR WHITE HYPERSENSITIVE PROTEIN PRECURSOR"/>
    <property type="match status" value="1"/>
</dbReference>
<feature type="domain" description="Endonuclease/exonuclease/phosphatase" evidence="1">
    <location>
        <begin position="4"/>
        <end position="277"/>
    </location>
</feature>
<dbReference type="Pfam" id="PF03372">
    <property type="entry name" value="Exo_endo_phos"/>
    <property type="match status" value="1"/>
</dbReference>
<dbReference type="EMBL" id="JAICBX010000004">
    <property type="protein sequence ID" value="MBW8639661.1"/>
    <property type="molecule type" value="Genomic_DNA"/>
</dbReference>
<evidence type="ECO:0000313" key="2">
    <source>
        <dbReference type="EMBL" id="MBW8639661.1"/>
    </source>
</evidence>
<dbReference type="GO" id="GO:0004519">
    <property type="term" value="F:endonuclease activity"/>
    <property type="evidence" value="ECO:0007669"/>
    <property type="project" value="UniProtKB-KW"/>
</dbReference>
<name>A0AAE2ZRL2_9HYPH</name>
<evidence type="ECO:0000313" key="3">
    <source>
        <dbReference type="Proteomes" id="UP001196509"/>
    </source>
</evidence>
<dbReference type="InterPro" id="IPR051916">
    <property type="entry name" value="GPI-anchor_lipid_remodeler"/>
</dbReference>
<dbReference type="InterPro" id="IPR036691">
    <property type="entry name" value="Endo/exonu/phosph_ase_sf"/>
</dbReference>
<organism evidence="2 3">
    <name type="scientific">Flavimaribacter sediminis</name>
    <dbReference type="NCBI Taxonomy" id="2865987"/>
    <lineage>
        <taxon>Bacteria</taxon>
        <taxon>Pseudomonadati</taxon>
        <taxon>Pseudomonadota</taxon>
        <taxon>Alphaproteobacteria</taxon>
        <taxon>Hyphomicrobiales</taxon>
        <taxon>Rhizobiaceae</taxon>
        <taxon>Flavimaribacter</taxon>
    </lineage>
</organism>
<keyword evidence="2" id="KW-0540">Nuclease</keyword>